<keyword evidence="3" id="KW-1185">Reference proteome</keyword>
<proteinExistence type="predicted"/>
<dbReference type="Proteomes" id="UP000593564">
    <property type="component" value="Unassembled WGS sequence"/>
</dbReference>
<comment type="caution">
    <text evidence="2">The sequence shown here is derived from an EMBL/GenBank/DDBJ whole genome shotgun (WGS) entry which is preliminary data.</text>
</comment>
<protein>
    <submittedName>
        <fullName evidence="2">Uncharacterized protein</fullName>
    </submittedName>
</protein>
<gene>
    <name evidence="2" type="ORF">HYC85_011111</name>
</gene>
<dbReference type="EMBL" id="JACBKZ010000004">
    <property type="protein sequence ID" value="KAF5953167.1"/>
    <property type="molecule type" value="Genomic_DNA"/>
</dbReference>
<name>A0A7J7HL82_CAMSI</name>
<evidence type="ECO:0000256" key="1">
    <source>
        <dbReference type="SAM" id="Phobius"/>
    </source>
</evidence>
<keyword evidence="1" id="KW-0472">Membrane</keyword>
<feature type="transmembrane region" description="Helical" evidence="1">
    <location>
        <begin position="76"/>
        <end position="93"/>
    </location>
</feature>
<keyword evidence="1" id="KW-0812">Transmembrane</keyword>
<organism evidence="2 3">
    <name type="scientific">Camellia sinensis</name>
    <name type="common">Tea plant</name>
    <name type="synonym">Thea sinensis</name>
    <dbReference type="NCBI Taxonomy" id="4442"/>
    <lineage>
        <taxon>Eukaryota</taxon>
        <taxon>Viridiplantae</taxon>
        <taxon>Streptophyta</taxon>
        <taxon>Embryophyta</taxon>
        <taxon>Tracheophyta</taxon>
        <taxon>Spermatophyta</taxon>
        <taxon>Magnoliopsida</taxon>
        <taxon>eudicotyledons</taxon>
        <taxon>Gunneridae</taxon>
        <taxon>Pentapetalae</taxon>
        <taxon>asterids</taxon>
        <taxon>Ericales</taxon>
        <taxon>Theaceae</taxon>
        <taxon>Camellia</taxon>
    </lineage>
</organism>
<evidence type="ECO:0000313" key="3">
    <source>
        <dbReference type="Proteomes" id="UP000593564"/>
    </source>
</evidence>
<keyword evidence="1" id="KW-1133">Transmembrane helix</keyword>
<evidence type="ECO:0000313" key="2">
    <source>
        <dbReference type="EMBL" id="KAF5953167.1"/>
    </source>
</evidence>
<sequence length="96" mass="11086">MQSQLAQNRKNVQQLQQLDCIFLTLCNTVPKFNEIMDSGLDSNLCEAAHPNIRTNLVKNIAAKSVFDIKNVHYSKFQMVFPLIYVILYALHSIKFR</sequence>
<reference evidence="3" key="1">
    <citation type="journal article" date="2020" name="Nat. Commun.">
        <title>Genome assembly of wild tea tree DASZ reveals pedigree and selection history of tea varieties.</title>
        <authorList>
            <person name="Zhang W."/>
            <person name="Zhang Y."/>
            <person name="Qiu H."/>
            <person name="Guo Y."/>
            <person name="Wan H."/>
            <person name="Zhang X."/>
            <person name="Scossa F."/>
            <person name="Alseekh S."/>
            <person name="Zhang Q."/>
            <person name="Wang P."/>
            <person name="Xu L."/>
            <person name="Schmidt M.H."/>
            <person name="Jia X."/>
            <person name="Li D."/>
            <person name="Zhu A."/>
            <person name="Guo F."/>
            <person name="Chen W."/>
            <person name="Ni D."/>
            <person name="Usadel B."/>
            <person name="Fernie A.R."/>
            <person name="Wen W."/>
        </authorList>
    </citation>
    <scope>NUCLEOTIDE SEQUENCE [LARGE SCALE GENOMIC DNA]</scope>
    <source>
        <strain evidence="3">cv. G240</strain>
    </source>
</reference>
<accession>A0A7J7HL82</accession>
<reference evidence="2 3" key="2">
    <citation type="submission" date="2020-07" db="EMBL/GenBank/DDBJ databases">
        <title>Genome assembly of wild tea tree DASZ reveals pedigree and selection history of tea varieties.</title>
        <authorList>
            <person name="Zhang W."/>
        </authorList>
    </citation>
    <scope>NUCLEOTIDE SEQUENCE [LARGE SCALE GENOMIC DNA]</scope>
    <source>
        <strain evidence="3">cv. G240</strain>
        <tissue evidence="2">Leaf</tissue>
    </source>
</reference>
<dbReference type="AlphaFoldDB" id="A0A7J7HL82"/>